<dbReference type="SUPFAM" id="SSF46785">
    <property type="entry name" value="Winged helix' DNA-binding domain"/>
    <property type="match status" value="1"/>
</dbReference>
<dbReference type="AlphaFoldDB" id="A0A366K4M7"/>
<dbReference type="Pfam" id="PF13412">
    <property type="entry name" value="HTH_24"/>
    <property type="match status" value="1"/>
</dbReference>
<protein>
    <submittedName>
        <fullName evidence="4">Xylose repressor XylR</fullName>
    </submittedName>
</protein>
<dbReference type="InterPro" id="IPR036388">
    <property type="entry name" value="WH-like_DNA-bd_sf"/>
</dbReference>
<keyword evidence="3" id="KW-0859">Xylose metabolism</keyword>
<name>A0A366K4M7_CYTFI</name>
<accession>A0A366K4M7</accession>
<dbReference type="EMBL" id="QNSF01000001">
    <property type="protein sequence ID" value="RBP96709.1"/>
    <property type="molecule type" value="Genomic_DNA"/>
</dbReference>
<dbReference type="Gene3D" id="3.30.420.40">
    <property type="match status" value="2"/>
</dbReference>
<dbReference type="Pfam" id="PF00480">
    <property type="entry name" value="ROK"/>
    <property type="match status" value="1"/>
</dbReference>
<gene>
    <name evidence="4" type="ORF">DFO70_101525</name>
</gene>
<organism evidence="4 5">
    <name type="scientific">Cytobacillus firmus</name>
    <name type="common">Bacillus firmus</name>
    <dbReference type="NCBI Taxonomy" id="1399"/>
    <lineage>
        <taxon>Bacteria</taxon>
        <taxon>Bacillati</taxon>
        <taxon>Bacillota</taxon>
        <taxon>Bacilli</taxon>
        <taxon>Bacillales</taxon>
        <taxon>Bacillaceae</taxon>
        <taxon>Cytobacillus</taxon>
    </lineage>
</organism>
<evidence type="ECO:0000313" key="4">
    <source>
        <dbReference type="EMBL" id="RBP96709.1"/>
    </source>
</evidence>
<sequence length="393" mass="43074">MTWNQQLVKMKNKSRVLQTIIDQSPISRADISQHLGLTKGTVSSLVNELIEEKICSETGPGKSSGGRRPVMLLFNERAGYAIGIDLGVNYILGVITDLSGNIVSENLKHMKSMRYEETILVIKEVIQSLLDSTPESPYGVIGIGIGVPGIVNKEGSNILLAPNLGWTDINLKAEIETEFHLPVIIDNEANAGAYGEKRFGAGKEFENLIYVSAGIGIGVGFILQNSLYRGAEGFSGEMGHMVIDIDGKECRCGSKGCWELYASEQALLTQAKNIQSSLKRDDLNLESLVEMAEEDEEVKDLFRQIGRCLGIGINNIINTFNPEQIIIGNRLAIARELLKDSIMEVVDSHSLKFNQKNLNITFADLSIYSTALGASAYATENFLNSDLQENLNK</sequence>
<evidence type="ECO:0000256" key="1">
    <source>
        <dbReference type="ARBA" id="ARBA00002486"/>
    </source>
</evidence>
<dbReference type="RefSeq" id="WP_113881207.1">
    <property type="nucleotide sequence ID" value="NZ_QNSF01000001.1"/>
</dbReference>
<dbReference type="Proteomes" id="UP000252731">
    <property type="component" value="Unassembled WGS sequence"/>
</dbReference>
<dbReference type="OrthoDB" id="9796533at2"/>
<dbReference type="InterPro" id="IPR036390">
    <property type="entry name" value="WH_DNA-bd_sf"/>
</dbReference>
<dbReference type="SUPFAM" id="SSF53067">
    <property type="entry name" value="Actin-like ATPase domain"/>
    <property type="match status" value="1"/>
</dbReference>
<keyword evidence="5" id="KW-1185">Reference proteome</keyword>
<dbReference type="InterPro" id="IPR043129">
    <property type="entry name" value="ATPase_NBD"/>
</dbReference>
<dbReference type="InterPro" id="IPR000600">
    <property type="entry name" value="ROK"/>
</dbReference>
<dbReference type="GO" id="GO:0042732">
    <property type="term" value="P:D-xylose metabolic process"/>
    <property type="evidence" value="ECO:0007669"/>
    <property type="project" value="UniProtKB-KW"/>
</dbReference>
<dbReference type="PANTHER" id="PTHR18964">
    <property type="entry name" value="ROK (REPRESSOR, ORF, KINASE) FAMILY"/>
    <property type="match status" value="1"/>
</dbReference>
<dbReference type="STRING" id="1399.VL14_07935"/>
<evidence type="ECO:0000256" key="2">
    <source>
        <dbReference type="ARBA" id="ARBA00006479"/>
    </source>
</evidence>
<dbReference type="Gene3D" id="1.10.10.10">
    <property type="entry name" value="Winged helix-like DNA-binding domain superfamily/Winged helix DNA-binding domain"/>
    <property type="match status" value="1"/>
</dbReference>
<comment type="caution">
    <text evidence="4">The sequence shown here is derived from an EMBL/GenBank/DDBJ whole genome shotgun (WGS) entry which is preliminary data.</text>
</comment>
<keyword evidence="3" id="KW-0119">Carbohydrate metabolism</keyword>
<comment type="function">
    <text evidence="1">Transcriptional repressor of xylose-utilizing enzymes.</text>
</comment>
<proteinExistence type="inferred from homology"/>
<evidence type="ECO:0000313" key="5">
    <source>
        <dbReference type="Proteomes" id="UP000252731"/>
    </source>
</evidence>
<dbReference type="PANTHER" id="PTHR18964:SF149">
    <property type="entry name" value="BIFUNCTIONAL UDP-N-ACETYLGLUCOSAMINE 2-EPIMERASE_N-ACETYLMANNOSAMINE KINASE"/>
    <property type="match status" value="1"/>
</dbReference>
<dbReference type="CDD" id="cd24076">
    <property type="entry name" value="ASKHA_ATPase_ROK_BsXylR-like"/>
    <property type="match status" value="1"/>
</dbReference>
<reference evidence="4 5" key="1">
    <citation type="submission" date="2018-06" db="EMBL/GenBank/DDBJ databases">
        <title>Freshwater and sediment microbial communities from various areas in North America, analyzing microbe dynamics in response to fracking.</title>
        <authorList>
            <person name="Lamendella R."/>
        </authorList>
    </citation>
    <scope>NUCLEOTIDE SEQUENCE [LARGE SCALE GENOMIC DNA]</scope>
    <source>
        <strain evidence="4 5">14_TX</strain>
    </source>
</reference>
<comment type="similarity">
    <text evidence="2">Belongs to the ROK (NagC/XylR) family.</text>
</comment>
<evidence type="ECO:0000256" key="3">
    <source>
        <dbReference type="ARBA" id="ARBA00022629"/>
    </source>
</evidence>